<name>A0A1V4A9M0_9ACTN</name>
<feature type="compositionally biased region" description="Low complexity" evidence="1">
    <location>
        <begin position="203"/>
        <end position="213"/>
    </location>
</feature>
<feature type="compositionally biased region" description="Basic and acidic residues" evidence="1">
    <location>
        <begin position="1"/>
        <end position="21"/>
    </location>
</feature>
<feature type="compositionally biased region" description="Low complexity" evidence="1">
    <location>
        <begin position="145"/>
        <end position="173"/>
    </location>
</feature>
<dbReference type="OrthoDB" id="4350094at2"/>
<reference evidence="2 3" key="1">
    <citation type="submission" date="2017-02" db="EMBL/GenBank/DDBJ databases">
        <title>Draft Genome Sequence of Streptomyces tsukubaensis F601, a Producer of the immunosuppressant tacrolimus FK506.</title>
        <authorList>
            <person name="Zong G."/>
            <person name="Zhong C."/>
            <person name="Fu J."/>
            <person name="Qin R."/>
            <person name="Cao G."/>
        </authorList>
    </citation>
    <scope>NUCLEOTIDE SEQUENCE [LARGE SCALE GENOMIC DNA]</scope>
    <source>
        <strain evidence="2 3">F601</strain>
    </source>
</reference>
<dbReference type="Proteomes" id="UP000190539">
    <property type="component" value="Unassembled WGS sequence"/>
</dbReference>
<dbReference type="AlphaFoldDB" id="A0A1V4A9M0"/>
<accession>A0A1V4A9M0</accession>
<dbReference type="RefSeq" id="WP_077968267.1">
    <property type="nucleotide sequence ID" value="NZ_CP045178.1"/>
</dbReference>
<comment type="caution">
    <text evidence="2">The sequence shown here is derived from an EMBL/GenBank/DDBJ whole genome shotgun (WGS) entry which is preliminary data.</text>
</comment>
<evidence type="ECO:0000313" key="3">
    <source>
        <dbReference type="Proteomes" id="UP000190539"/>
    </source>
</evidence>
<feature type="compositionally biased region" description="Low complexity" evidence="1">
    <location>
        <begin position="82"/>
        <end position="124"/>
    </location>
</feature>
<feature type="compositionally biased region" description="Low complexity" evidence="1">
    <location>
        <begin position="246"/>
        <end position="259"/>
    </location>
</feature>
<feature type="region of interest" description="Disordered" evidence="1">
    <location>
        <begin position="65"/>
        <end position="317"/>
    </location>
</feature>
<keyword evidence="3" id="KW-1185">Reference proteome</keyword>
<dbReference type="EMBL" id="MVFC01000009">
    <property type="protein sequence ID" value="OON79729.1"/>
    <property type="molecule type" value="Genomic_DNA"/>
</dbReference>
<evidence type="ECO:0000313" key="2">
    <source>
        <dbReference type="EMBL" id="OON79729.1"/>
    </source>
</evidence>
<proteinExistence type="predicted"/>
<feature type="compositionally biased region" description="Basic and acidic residues" evidence="1">
    <location>
        <begin position="125"/>
        <end position="144"/>
    </location>
</feature>
<feature type="compositionally biased region" description="Basic and acidic residues" evidence="1">
    <location>
        <begin position="268"/>
        <end position="307"/>
    </location>
</feature>
<feature type="compositionally biased region" description="Basic and acidic residues" evidence="1">
    <location>
        <begin position="214"/>
        <end position="245"/>
    </location>
</feature>
<dbReference type="STRING" id="83656.B1H18_13485"/>
<evidence type="ECO:0000256" key="1">
    <source>
        <dbReference type="SAM" id="MobiDB-lite"/>
    </source>
</evidence>
<feature type="region of interest" description="Disordered" evidence="1">
    <location>
        <begin position="1"/>
        <end position="32"/>
    </location>
</feature>
<gene>
    <name evidence="2" type="ORF">B1H18_13485</name>
</gene>
<sequence>MRGDESRTTAAAEDRPRDRVGPRHAAPRKSLLTKLQIPAGKAMALAAMPTAVFVGMGLTPRLALADDKPDIPYAPGPCVTRSDSPSADPSDASPSPSGSPSPKAGDKPSASPSPSPSASSSSSTKKADGDKGKGEDAETKEPEKSGSAGKSASGKPDTATSTPAPTPSPSKSKNPLDPLGVGEALGELFNPKETKTDEPSPEPSTSSSTGTGKPAEDAEKPADDSDADKSDADKSGGSKSGDGKSDAGAAGDGKAAPGDKAGGSGNRLKKDIEEAAGKAGHSVEELSDAAKGKAGDAAKGEGTDGKEPFPCPTADPKALADADVEQGIPPLPDDPWQLDSSKLTLNGLDYKGVVKVRTAGGTVKNVLKFTASSLDIKDLDQTTVGPNGTTGHVQASPGSTSTFRDGEVTMYTEELKGNLFGLIPITFSPDTPPPINVPFAFFTDVHVVQAGQFGGDLTIPGLHNYYDGGK</sequence>
<organism evidence="2 3">
    <name type="scientific">Streptomyces tsukubensis</name>
    <dbReference type="NCBI Taxonomy" id="83656"/>
    <lineage>
        <taxon>Bacteria</taxon>
        <taxon>Bacillati</taxon>
        <taxon>Actinomycetota</taxon>
        <taxon>Actinomycetes</taxon>
        <taxon>Kitasatosporales</taxon>
        <taxon>Streptomycetaceae</taxon>
        <taxon>Streptomyces</taxon>
    </lineage>
</organism>
<evidence type="ECO:0008006" key="4">
    <source>
        <dbReference type="Google" id="ProtNLM"/>
    </source>
</evidence>
<feature type="region of interest" description="Disordered" evidence="1">
    <location>
        <begin position="383"/>
        <end position="403"/>
    </location>
</feature>
<protein>
    <recommendedName>
        <fullName evidence="4">Hydrogenase expression protein HypF</fullName>
    </recommendedName>
</protein>